<dbReference type="SMART" id="SM00560">
    <property type="entry name" value="LamGL"/>
    <property type="match status" value="1"/>
</dbReference>
<accession>A0A9W6PMA4</accession>
<feature type="signal peptide" evidence="3">
    <location>
        <begin position="1"/>
        <end position="18"/>
    </location>
</feature>
<dbReference type="Proteomes" id="UP001165143">
    <property type="component" value="Unassembled WGS sequence"/>
</dbReference>
<comment type="caution">
    <text evidence="5">The sequence shown here is derived from an EMBL/GenBank/DDBJ whole genome shotgun (WGS) entry which is preliminary data.</text>
</comment>
<feature type="chain" id="PRO_5040736575" description="LamG-like jellyroll fold domain-containing protein" evidence="3">
    <location>
        <begin position="19"/>
        <end position="275"/>
    </location>
</feature>
<evidence type="ECO:0000256" key="2">
    <source>
        <dbReference type="ARBA" id="ARBA00023157"/>
    </source>
</evidence>
<dbReference type="AlphaFoldDB" id="A0A9W6PMA4"/>
<dbReference type="Gene3D" id="2.60.120.200">
    <property type="match status" value="1"/>
</dbReference>
<feature type="domain" description="LamG-like jellyroll fold" evidence="4">
    <location>
        <begin position="92"/>
        <end position="257"/>
    </location>
</feature>
<proteinExistence type="predicted"/>
<name>A0A9W6PMA4_9ACTN</name>
<evidence type="ECO:0000313" key="5">
    <source>
        <dbReference type="EMBL" id="GLW59019.1"/>
    </source>
</evidence>
<evidence type="ECO:0000259" key="4">
    <source>
        <dbReference type="SMART" id="SM00560"/>
    </source>
</evidence>
<keyword evidence="1 3" id="KW-0732">Signal</keyword>
<dbReference type="Pfam" id="PF13385">
    <property type="entry name" value="Laminin_G_3"/>
    <property type="match status" value="1"/>
</dbReference>
<dbReference type="EMBL" id="BSRX01000066">
    <property type="protein sequence ID" value="GLW59019.1"/>
    <property type="molecule type" value="Genomic_DNA"/>
</dbReference>
<dbReference type="InterPro" id="IPR013320">
    <property type="entry name" value="ConA-like_dom_sf"/>
</dbReference>
<evidence type="ECO:0000256" key="3">
    <source>
        <dbReference type="SAM" id="SignalP"/>
    </source>
</evidence>
<evidence type="ECO:0000256" key="1">
    <source>
        <dbReference type="ARBA" id="ARBA00022729"/>
    </source>
</evidence>
<dbReference type="InterPro" id="IPR006558">
    <property type="entry name" value="LamG-like"/>
</dbReference>
<organism evidence="5 6">
    <name type="scientific">Kitasatospora phosalacinea</name>
    <dbReference type="NCBI Taxonomy" id="2065"/>
    <lineage>
        <taxon>Bacteria</taxon>
        <taxon>Bacillati</taxon>
        <taxon>Actinomycetota</taxon>
        <taxon>Actinomycetes</taxon>
        <taxon>Kitasatosporales</taxon>
        <taxon>Streptomycetaceae</taxon>
        <taxon>Kitasatospora</taxon>
    </lineage>
</organism>
<evidence type="ECO:0000313" key="6">
    <source>
        <dbReference type="Proteomes" id="UP001165143"/>
    </source>
</evidence>
<sequence length="275" mass="28952">MLAAVAAAALGAPGQAAATEEAPQVVARWKLATAAGTPQVSPGEGPGGVGLQLGGGAEIDGAEHLIPAPGIMRLDGLDGYAEATGLPLHTDQSFTLAGWANPVGNPARDMTVFSFAGADDSAVTVRWHYLWTDPVAGPVGEWQAELRDTDGTGSVTTRVNHSDWRSVLEHWTHLAVTYDAAESRFTLYVDGNPERQVCADDATDCRDYVSTSATAAPAYDATGGLQIGRTRSDGAWTEYFEGELDDIWVFQGALSEGSIMGLADYNIERDTSTVH</sequence>
<dbReference type="SUPFAM" id="SSF49899">
    <property type="entry name" value="Concanavalin A-like lectins/glucanases"/>
    <property type="match status" value="1"/>
</dbReference>
<gene>
    <name evidence="5" type="ORF">Kpho01_70290</name>
</gene>
<keyword evidence="2" id="KW-1015">Disulfide bond</keyword>
<protein>
    <recommendedName>
        <fullName evidence="4">LamG-like jellyroll fold domain-containing protein</fullName>
    </recommendedName>
</protein>
<reference evidence="5" key="1">
    <citation type="submission" date="2023-02" db="EMBL/GenBank/DDBJ databases">
        <title>Kitasatospora phosalacinea NBRC 14362.</title>
        <authorList>
            <person name="Ichikawa N."/>
            <person name="Sato H."/>
            <person name="Tonouchi N."/>
        </authorList>
    </citation>
    <scope>NUCLEOTIDE SEQUENCE</scope>
    <source>
        <strain evidence="5">NBRC 14362</strain>
    </source>
</reference>